<gene>
    <name evidence="4" type="ORF">HH216_24290</name>
</gene>
<evidence type="ECO:0000256" key="1">
    <source>
        <dbReference type="ARBA" id="ARBA00022553"/>
    </source>
</evidence>
<dbReference type="KEGG" id="srho:HH216_24290"/>
<sequence>MTTSSTSPILVVDSDTDDTFLICTALSAVAPTHPILCFTTAASVLTHLKDNAEKPFLILSEVMLPGMNGLELRQAIEDDPGLRKRSIPFLFMSNPAVDTTVNKAYDLTIQGFFEKPDKHEELKAMLQAIVNYWSYCIPPRS</sequence>
<dbReference type="SUPFAM" id="SSF52172">
    <property type="entry name" value="CheY-like"/>
    <property type="match status" value="1"/>
</dbReference>
<geneLocation type="plasmid" evidence="4 5">
    <name>unnamed1</name>
</geneLocation>
<dbReference type="InterPro" id="IPR011006">
    <property type="entry name" value="CheY-like_superfamily"/>
</dbReference>
<dbReference type="RefSeq" id="WP_169553513.1">
    <property type="nucleotide sequence ID" value="NZ_CP051678.1"/>
</dbReference>
<evidence type="ECO:0000259" key="3">
    <source>
        <dbReference type="PROSITE" id="PS50110"/>
    </source>
</evidence>
<dbReference type="Pfam" id="PF00072">
    <property type="entry name" value="Response_reg"/>
    <property type="match status" value="1"/>
</dbReference>
<dbReference type="PROSITE" id="PS50110">
    <property type="entry name" value="RESPONSE_REGULATORY"/>
    <property type="match status" value="1"/>
</dbReference>
<feature type="domain" description="Response regulatory" evidence="3">
    <location>
        <begin position="8"/>
        <end position="130"/>
    </location>
</feature>
<evidence type="ECO:0000313" key="4">
    <source>
        <dbReference type="EMBL" id="QJD81495.1"/>
    </source>
</evidence>
<dbReference type="SMART" id="SM00448">
    <property type="entry name" value="REC"/>
    <property type="match status" value="1"/>
</dbReference>
<dbReference type="Gene3D" id="3.40.50.2300">
    <property type="match status" value="1"/>
</dbReference>
<dbReference type="PANTHER" id="PTHR44591:SF3">
    <property type="entry name" value="RESPONSE REGULATORY DOMAIN-CONTAINING PROTEIN"/>
    <property type="match status" value="1"/>
</dbReference>
<dbReference type="InterPro" id="IPR050595">
    <property type="entry name" value="Bact_response_regulator"/>
</dbReference>
<proteinExistence type="predicted"/>
<reference evidence="4 5" key="1">
    <citation type="submission" date="2020-04" db="EMBL/GenBank/DDBJ databases">
        <title>Genome sequencing of novel species.</title>
        <authorList>
            <person name="Heo J."/>
            <person name="Kim S.-J."/>
            <person name="Kim J.-S."/>
            <person name="Hong S.-B."/>
            <person name="Kwon S.-W."/>
        </authorList>
    </citation>
    <scope>NUCLEOTIDE SEQUENCE [LARGE SCALE GENOMIC DNA]</scope>
    <source>
        <strain evidence="4 5">CJU-R4</strain>
        <plasmid evidence="4 5">unnamed1</plasmid>
    </source>
</reference>
<keyword evidence="5" id="KW-1185">Reference proteome</keyword>
<dbReference type="EMBL" id="CP051678">
    <property type="protein sequence ID" value="QJD81495.1"/>
    <property type="molecule type" value="Genomic_DNA"/>
</dbReference>
<dbReference type="PANTHER" id="PTHR44591">
    <property type="entry name" value="STRESS RESPONSE REGULATOR PROTEIN 1"/>
    <property type="match status" value="1"/>
</dbReference>
<name>A0A7L5DTM7_9BACT</name>
<keyword evidence="4" id="KW-0614">Plasmid</keyword>
<protein>
    <submittedName>
        <fullName evidence="4">Response regulator</fullName>
    </submittedName>
</protein>
<comment type="caution">
    <text evidence="2">Lacks conserved residue(s) required for the propagation of feature annotation.</text>
</comment>
<dbReference type="InterPro" id="IPR001789">
    <property type="entry name" value="Sig_transdc_resp-reg_receiver"/>
</dbReference>
<evidence type="ECO:0000313" key="5">
    <source>
        <dbReference type="Proteomes" id="UP000501128"/>
    </source>
</evidence>
<dbReference type="Proteomes" id="UP000501128">
    <property type="component" value="Plasmid unnamed1"/>
</dbReference>
<dbReference type="AlphaFoldDB" id="A0A7L5DTM7"/>
<evidence type="ECO:0000256" key="2">
    <source>
        <dbReference type="PROSITE-ProRule" id="PRU00169"/>
    </source>
</evidence>
<dbReference type="GO" id="GO:0000160">
    <property type="term" value="P:phosphorelay signal transduction system"/>
    <property type="evidence" value="ECO:0007669"/>
    <property type="project" value="InterPro"/>
</dbReference>
<keyword evidence="1" id="KW-0597">Phosphoprotein</keyword>
<organism evidence="4 5">
    <name type="scientific">Spirosoma rhododendri</name>
    <dbReference type="NCBI Taxonomy" id="2728024"/>
    <lineage>
        <taxon>Bacteria</taxon>
        <taxon>Pseudomonadati</taxon>
        <taxon>Bacteroidota</taxon>
        <taxon>Cytophagia</taxon>
        <taxon>Cytophagales</taxon>
        <taxon>Cytophagaceae</taxon>
        <taxon>Spirosoma</taxon>
    </lineage>
</organism>
<accession>A0A7L5DTM7</accession>